<evidence type="ECO:0000259" key="10">
    <source>
        <dbReference type="PROSITE" id="PS50011"/>
    </source>
</evidence>
<dbReference type="Proteomes" id="UP000076632">
    <property type="component" value="Unassembled WGS sequence"/>
</dbReference>
<dbReference type="PROSITE" id="PS00107">
    <property type="entry name" value="PROTEIN_KINASE_ATP"/>
    <property type="match status" value="1"/>
</dbReference>
<feature type="binding site" evidence="9">
    <location>
        <position position="75"/>
    </location>
    <ligand>
        <name>ATP</name>
        <dbReference type="ChEBI" id="CHEBI:30616"/>
    </ligand>
</feature>
<evidence type="ECO:0000256" key="9">
    <source>
        <dbReference type="PROSITE-ProRule" id="PRU10141"/>
    </source>
</evidence>
<dbReference type="GO" id="GO:0005634">
    <property type="term" value="C:nucleus"/>
    <property type="evidence" value="ECO:0007669"/>
    <property type="project" value="TreeGrafter"/>
</dbReference>
<dbReference type="PANTHER" id="PTHR47634">
    <property type="entry name" value="PROTEIN KINASE DOMAIN-CONTAINING PROTEIN-RELATED"/>
    <property type="match status" value="1"/>
</dbReference>
<dbReference type="AlphaFoldDB" id="A0A165J2M5"/>
<name>A0A165J2M5_XYLHT</name>
<dbReference type="GO" id="GO:0005737">
    <property type="term" value="C:cytoplasm"/>
    <property type="evidence" value="ECO:0007669"/>
    <property type="project" value="TreeGrafter"/>
</dbReference>
<dbReference type="GO" id="GO:0050684">
    <property type="term" value="P:regulation of mRNA processing"/>
    <property type="evidence" value="ECO:0007669"/>
    <property type="project" value="TreeGrafter"/>
</dbReference>
<keyword evidence="12" id="KW-1185">Reference proteome</keyword>
<dbReference type="InterPro" id="IPR051334">
    <property type="entry name" value="SRPK"/>
</dbReference>
<keyword evidence="2" id="KW-0723">Serine/threonine-protein kinase</keyword>
<dbReference type="GO" id="GO:0004674">
    <property type="term" value="F:protein serine/threonine kinase activity"/>
    <property type="evidence" value="ECO:0007669"/>
    <property type="project" value="UniProtKB-KW"/>
</dbReference>
<proteinExistence type="predicted"/>
<comment type="catalytic activity">
    <reaction evidence="7">
        <text>L-threonyl-[protein] + ATP = O-phospho-L-threonyl-[protein] + ADP + H(+)</text>
        <dbReference type="Rhea" id="RHEA:46608"/>
        <dbReference type="Rhea" id="RHEA-COMP:11060"/>
        <dbReference type="Rhea" id="RHEA-COMP:11605"/>
        <dbReference type="ChEBI" id="CHEBI:15378"/>
        <dbReference type="ChEBI" id="CHEBI:30013"/>
        <dbReference type="ChEBI" id="CHEBI:30616"/>
        <dbReference type="ChEBI" id="CHEBI:61977"/>
        <dbReference type="ChEBI" id="CHEBI:456216"/>
        <dbReference type="EC" id="2.7.11.1"/>
    </reaction>
</comment>
<dbReference type="InParanoid" id="A0A165J2M5"/>
<dbReference type="STRING" id="1328760.A0A165J2M5"/>
<evidence type="ECO:0000256" key="8">
    <source>
        <dbReference type="ARBA" id="ARBA00048679"/>
    </source>
</evidence>
<organism evidence="11 12">
    <name type="scientific">Xylona heveae (strain CBS 132557 / TC161)</name>
    <dbReference type="NCBI Taxonomy" id="1328760"/>
    <lineage>
        <taxon>Eukaryota</taxon>
        <taxon>Fungi</taxon>
        <taxon>Dikarya</taxon>
        <taxon>Ascomycota</taxon>
        <taxon>Pezizomycotina</taxon>
        <taxon>Xylonomycetes</taxon>
        <taxon>Xylonales</taxon>
        <taxon>Xylonaceae</taxon>
        <taxon>Xylona</taxon>
    </lineage>
</organism>
<dbReference type="GeneID" id="28895996"/>
<dbReference type="OrthoDB" id="5979581at2759"/>
<comment type="catalytic activity">
    <reaction evidence="8">
        <text>L-seryl-[protein] + ATP = O-phospho-L-seryl-[protein] + ADP + H(+)</text>
        <dbReference type="Rhea" id="RHEA:17989"/>
        <dbReference type="Rhea" id="RHEA-COMP:9863"/>
        <dbReference type="Rhea" id="RHEA-COMP:11604"/>
        <dbReference type="ChEBI" id="CHEBI:15378"/>
        <dbReference type="ChEBI" id="CHEBI:29999"/>
        <dbReference type="ChEBI" id="CHEBI:30616"/>
        <dbReference type="ChEBI" id="CHEBI:83421"/>
        <dbReference type="ChEBI" id="CHEBI:456216"/>
        <dbReference type="EC" id="2.7.11.1"/>
    </reaction>
</comment>
<keyword evidence="3" id="KW-0808">Transferase</keyword>
<keyword evidence="4 9" id="KW-0547">Nucleotide-binding</keyword>
<reference evidence="11 12" key="1">
    <citation type="journal article" date="2016" name="Fungal Biol.">
        <title>The genome of Xylona heveae provides a window into fungal endophytism.</title>
        <authorList>
            <person name="Gazis R."/>
            <person name="Kuo A."/>
            <person name="Riley R."/>
            <person name="LaButti K."/>
            <person name="Lipzen A."/>
            <person name="Lin J."/>
            <person name="Amirebrahimi M."/>
            <person name="Hesse C.N."/>
            <person name="Spatafora J.W."/>
            <person name="Henrissat B."/>
            <person name="Hainaut M."/>
            <person name="Grigoriev I.V."/>
            <person name="Hibbett D.S."/>
        </authorList>
    </citation>
    <scope>NUCLEOTIDE SEQUENCE [LARGE SCALE GENOMIC DNA]</scope>
    <source>
        <strain evidence="11 12">TC161</strain>
    </source>
</reference>
<dbReference type="InterPro" id="IPR017441">
    <property type="entry name" value="Protein_kinase_ATP_BS"/>
</dbReference>
<evidence type="ECO:0000256" key="6">
    <source>
        <dbReference type="ARBA" id="ARBA00022840"/>
    </source>
</evidence>
<evidence type="ECO:0000256" key="7">
    <source>
        <dbReference type="ARBA" id="ARBA00047899"/>
    </source>
</evidence>
<gene>
    <name evidence="11" type="ORF">L228DRAFT_236720</name>
</gene>
<dbReference type="OMA" id="DQFSFDG"/>
<dbReference type="PROSITE" id="PS50011">
    <property type="entry name" value="PROTEIN_KINASE_DOM"/>
    <property type="match status" value="1"/>
</dbReference>
<dbReference type="EMBL" id="KV407455">
    <property type="protein sequence ID" value="KZF25645.1"/>
    <property type="molecule type" value="Genomic_DNA"/>
</dbReference>
<dbReference type="Gene3D" id="3.30.200.20">
    <property type="entry name" value="Phosphorylase Kinase, domain 1"/>
    <property type="match status" value="1"/>
</dbReference>
<dbReference type="PANTHER" id="PTHR47634:SF9">
    <property type="entry name" value="PROTEIN KINASE DOMAIN-CONTAINING PROTEIN-RELATED"/>
    <property type="match status" value="1"/>
</dbReference>
<dbReference type="EC" id="2.7.11.1" evidence="1"/>
<evidence type="ECO:0000256" key="4">
    <source>
        <dbReference type="ARBA" id="ARBA00022741"/>
    </source>
</evidence>
<dbReference type="Pfam" id="PF00069">
    <property type="entry name" value="Pkinase"/>
    <property type="match status" value="2"/>
</dbReference>
<accession>A0A165J2M5</accession>
<evidence type="ECO:0000256" key="5">
    <source>
        <dbReference type="ARBA" id="ARBA00022777"/>
    </source>
</evidence>
<dbReference type="GO" id="GO:0005524">
    <property type="term" value="F:ATP binding"/>
    <property type="evidence" value="ECO:0007669"/>
    <property type="project" value="UniProtKB-UniRule"/>
</dbReference>
<evidence type="ECO:0000256" key="1">
    <source>
        <dbReference type="ARBA" id="ARBA00012513"/>
    </source>
</evidence>
<evidence type="ECO:0000256" key="3">
    <source>
        <dbReference type="ARBA" id="ARBA00022679"/>
    </source>
</evidence>
<evidence type="ECO:0000313" key="12">
    <source>
        <dbReference type="Proteomes" id="UP000076632"/>
    </source>
</evidence>
<evidence type="ECO:0000256" key="2">
    <source>
        <dbReference type="ARBA" id="ARBA00022527"/>
    </source>
</evidence>
<evidence type="ECO:0000313" key="11">
    <source>
        <dbReference type="EMBL" id="KZF25645.1"/>
    </source>
</evidence>
<protein>
    <recommendedName>
        <fullName evidence="1">non-specific serine/threonine protein kinase</fullName>
        <ecNumber evidence="1">2.7.11.1</ecNumber>
    </recommendedName>
</protein>
<dbReference type="SUPFAM" id="SSF56112">
    <property type="entry name" value="Protein kinase-like (PK-like)"/>
    <property type="match status" value="1"/>
</dbReference>
<dbReference type="RefSeq" id="XP_018191200.1">
    <property type="nucleotide sequence ID" value="XM_018330859.1"/>
</dbReference>
<keyword evidence="6 9" id="KW-0067">ATP-binding</keyword>
<dbReference type="InterPro" id="IPR011009">
    <property type="entry name" value="Kinase-like_dom_sf"/>
</dbReference>
<keyword evidence="5 11" id="KW-0418">Kinase</keyword>
<feature type="domain" description="Protein kinase" evidence="10">
    <location>
        <begin position="46"/>
        <end position="384"/>
    </location>
</feature>
<dbReference type="Gene3D" id="1.10.510.10">
    <property type="entry name" value="Transferase(Phosphotransferase) domain 1"/>
    <property type="match status" value="1"/>
</dbReference>
<dbReference type="InterPro" id="IPR000719">
    <property type="entry name" value="Prot_kinase_dom"/>
</dbReference>
<dbReference type="GO" id="GO:0000245">
    <property type="term" value="P:spliceosomal complex assembly"/>
    <property type="evidence" value="ECO:0007669"/>
    <property type="project" value="TreeGrafter"/>
</dbReference>
<sequence length="384" mass="43299">MEPSSPSTSLPQIVYQWQEGVESLEGYRPGGYHPTHIGDRYHDDRYEVVHKLGHGSYSTVWLAKDHLQARYVALKILVGAALEKNSEGKVLRALSSCKTDHPGRAYVSTLLDEFTINGPNGSHLCIVNEAAGCSVAQSKEASITWKFTPKVARAISAQALLGLDYIHSCGIIHGDLHSNNILFISSNFSWCTTEELYRRVEEPQKLPVERLDGGLKGPEVPKYCVPPALMFQSSEEVVDSQVLISDFGEAFFQSEEERQHLHTPILLLPPEMFFHEHLGPAVDVWTLGCTLYEILGERPLFEGFMPDEDDVVAEMISTLGPLPERWWDRWEHKTDLFLEDGSWKTDTHRVHAPYPRPLTERLRIMGRGEDPATCEFSPGRNYVS</sequence>